<evidence type="ECO:0000313" key="2">
    <source>
        <dbReference type="EMBL" id="KTB27504.1"/>
    </source>
</evidence>
<name>A0A0W0ETS0_MONRR</name>
<reference evidence="2 3" key="1">
    <citation type="submission" date="2015-12" db="EMBL/GenBank/DDBJ databases">
        <title>Draft genome sequence of Moniliophthora roreri, the causal agent of frosty pod rot of cacao.</title>
        <authorList>
            <person name="Aime M.C."/>
            <person name="Diaz-Valderrama J.R."/>
            <person name="Kijpornyongpan T."/>
            <person name="Phillips-Mora W."/>
        </authorList>
    </citation>
    <scope>NUCLEOTIDE SEQUENCE [LARGE SCALE GENOMIC DNA]</scope>
    <source>
        <strain evidence="2 3">MCA 2952</strain>
    </source>
</reference>
<evidence type="ECO:0000256" key="1">
    <source>
        <dbReference type="SAM" id="MobiDB-lite"/>
    </source>
</evidence>
<comment type="caution">
    <text evidence="2">The sequence shown here is derived from an EMBL/GenBank/DDBJ whole genome shotgun (WGS) entry which is preliminary data.</text>
</comment>
<sequence>MAEPSCTSVTSTQVTIKTELSSSKHKAHDTSPPQSSDPKGKKHAIDLPLNKGEQDNAGDMDIDELDPLQPSAIKSIQDLDLEEIIGGLLAKLRPWRYSDLTLDC</sequence>
<gene>
    <name evidence="2" type="ORF">WG66_19918</name>
</gene>
<evidence type="ECO:0000313" key="3">
    <source>
        <dbReference type="Proteomes" id="UP000054988"/>
    </source>
</evidence>
<proteinExistence type="predicted"/>
<feature type="compositionally biased region" description="Polar residues" evidence="1">
    <location>
        <begin position="1"/>
        <end position="21"/>
    </location>
</feature>
<protein>
    <submittedName>
        <fullName evidence="2">Uncharacterized protein</fullName>
    </submittedName>
</protein>
<dbReference type="Proteomes" id="UP000054988">
    <property type="component" value="Unassembled WGS sequence"/>
</dbReference>
<feature type="compositionally biased region" description="Acidic residues" evidence="1">
    <location>
        <begin position="56"/>
        <end position="66"/>
    </location>
</feature>
<organism evidence="2 3">
    <name type="scientific">Moniliophthora roreri</name>
    <name type="common">Frosty pod rot fungus</name>
    <name type="synonym">Monilia roreri</name>
    <dbReference type="NCBI Taxonomy" id="221103"/>
    <lineage>
        <taxon>Eukaryota</taxon>
        <taxon>Fungi</taxon>
        <taxon>Dikarya</taxon>
        <taxon>Basidiomycota</taxon>
        <taxon>Agaricomycotina</taxon>
        <taxon>Agaricomycetes</taxon>
        <taxon>Agaricomycetidae</taxon>
        <taxon>Agaricales</taxon>
        <taxon>Marasmiineae</taxon>
        <taxon>Marasmiaceae</taxon>
        <taxon>Moniliophthora</taxon>
    </lineage>
</organism>
<feature type="region of interest" description="Disordered" evidence="1">
    <location>
        <begin position="1"/>
        <end position="66"/>
    </location>
</feature>
<dbReference type="EMBL" id="LATX01002544">
    <property type="protein sequence ID" value="KTB27504.1"/>
    <property type="molecule type" value="Genomic_DNA"/>
</dbReference>
<dbReference type="AlphaFoldDB" id="A0A0W0ETS0"/>
<accession>A0A0W0ETS0</accession>